<organism evidence="1 2">
    <name type="scientific">Coptis chinensis</name>
    <dbReference type="NCBI Taxonomy" id="261450"/>
    <lineage>
        <taxon>Eukaryota</taxon>
        <taxon>Viridiplantae</taxon>
        <taxon>Streptophyta</taxon>
        <taxon>Embryophyta</taxon>
        <taxon>Tracheophyta</taxon>
        <taxon>Spermatophyta</taxon>
        <taxon>Magnoliopsida</taxon>
        <taxon>Ranunculales</taxon>
        <taxon>Ranunculaceae</taxon>
        <taxon>Coptidoideae</taxon>
        <taxon>Coptis</taxon>
    </lineage>
</organism>
<dbReference type="EMBL" id="JADFTS010000006">
    <property type="protein sequence ID" value="KAF9602653.1"/>
    <property type="molecule type" value="Genomic_DNA"/>
</dbReference>
<protein>
    <submittedName>
        <fullName evidence="1">Uncharacterized protein</fullName>
    </submittedName>
</protein>
<reference evidence="1 2" key="1">
    <citation type="submission" date="2020-10" db="EMBL/GenBank/DDBJ databases">
        <title>The Coptis chinensis genome and diversification of protoberbering-type alkaloids.</title>
        <authorList>
            <person name="Wang B."/>
            <person name="Shu S."/>
            <person name="Song C."/>
            <person name="Liu Y."/>
        </authorList>
    </citation>
    <scope>NUCLEOTIDE SEQUENCE [LARGE SCALE GENOMIC DNA]</scope>
    <source>
        <strain evidence="1">HL-2020</strain>
        <tissue evidence="1">Leaf</tissue>
    </source>
</reference>
<sequence length="124" mass="13838">MQRSCIITRVTLINSTPTYMFATPLLKLLQQSQCIDLAGTYSIWIIPQLFAYARTSPYKSFAISKQSLGHDHNFRSGPVVSYIIELRSGDKVWPWSSWGCNSGEHLVGICGCGSNDLCGFWVLS</sequence>
<comment type="caution">
    <text evidence="1">The sequence shown here is derived from an EMBL/GenBank/DDBJ whole genome shotgun (WGS) entry which is preliminary data.</text>
</comment>
<dbReference type="OrthoDB" id="2126698at2759"/>
<evidence type="ECO:0000313" key="1">
    <source>
        <dbReference type="EMBL" id="KAF9602653.1"/>
    </source>
</evidence>
<evidence type="ECO:0000313" key="2">
    <source>
        <dbReference type="Proteomes" id="UP000631114"/>
    </source>
</evidence>
<proteinExistence type="predicted"/>
<name>A0A835HSY3_9MAGN</name>
<dbReference type="Proteomes" id="UP000631114">
    <property type="component" value="Unassembled WGS sequence"/>
</dbReference>
<gene>
    <name evidence="1" type="ORF">IFM89_030541</name>
</gene>
<accession>A0A835HSY3</accession>
<keyword evidence="2" id="KW-1185">Reference proteome</keyword>
<dbReference type="AlphaFoldDB" id="A0A835HSY3"/>